<dbReference type="GO" id="GO:0004113">
    <property type="term" value="F:2',3'-cyclic-nucleotide 3'-phosphodiesterase activity"/>
    <property type="evidence" value="ECO:0007669"/>
    <property type="project" value="TreeGrafter"/>
</dbReference>
<dbReference type="PIRSF" id="PIRSF004789">
    <property type="entry name" value="DR1281"/>
    <property type="match status" value="1"/>
</dbReference>
<protein>
    <submittedName>
        <fullName evidence="3">TIGR00282 family metallophosphoesterase</fullName>
    </submittedName>
</protein>
<accession>A0A2M7DDM4</accession>
<comment type="caution">
    <text evidence="3">The sequence shown here is derived from an EMBL/GenBank/DDBJ whole genome shotgun (WGS) entry which is preliminary data.</text>
</comment>
<feature type="binding site" evidence="2">
    <location>
        <position position="40"/>
    </location>
    <ligand>
        <name>Fe cation</name>
        <dbReference type="ChEBI" id="CHEBI:24875"/>
        <label>1</label>
    </ligand>
</feature>
<feature type="active site" description="Proton donor" evidence="1">
    <location>
        <position position="69"/>
    </location>
</feature>
<keyword evidence="2" id="KW-0479">Metal-binding</keyword>
<feature type="binding site" evidence="2">
    <location>
        <position position="176"/>
    </location>
    <ligand>
        <name>Fe cation</name>
        <dbReference type="ChEBI" id="CHEBI:24875"/>
        <label>2</label>
    </ligand>
</feature>
<feature type="binding site" evidence="2">
    <location>
        <position position="68"/>
    </location>
    <ligand>
        <name>Fe cation</name>
        <dbReference type="ChEBI" id="CHEBI:24875"/>
        <label>2</label>
    </ligand>
</feature>
<feature type="binding site" evidence="2">
    <location>
        <position position="41"/>
    </location>
    <ligand>
        <name>Fe cation</name>
        <dbReference type="ChEBI" id="CHEBI:24875"/>
        <label>1</label>
    </ligand>
</feature>
<gene>
    <name evidence="3" type="ORF">COS21_02525</name>
</gene>
<proteinExistence type="predicted"/>
<dbReference type="InterPro" id="IPR029052">
    <property type="entry name" value="Metallo-depent_PP-like"/>
</dbReference>
<dbReference type="Gene3D" id="3.60.21.10">
    <property type="match status" value="1"/>
</dbReference>
<reference evidence="4" key="1">
    <citation type="submission" date="2017-09" db="EMBL/GenBank/DDBJ databases">
        <title>Depth-based differentiation of microbial function through sediment-hosted aquifers and enrichment of novel symbionts in the deep terrestrial subsurface.</title>
        <authorList>
            <person name="Probst A.J."/>
            <person name="Ladd B."/>
            <person name="Jarett J.K."/>
            <person name="Geller-Mcgrath D.E."/>
            <person name="Sieber C.M.K."/>
            <person name="Emerson J.B."/>
            <person name="Anantharaman K."/>
            <person name="Thomas B.C."/>
            <person name="Malmstrom R."/>
            <person name="Stieglmeier M."/>
            <person name="Klingl A."/>
            <person name="Woyke T."/>
            <person name="Ryan C.M."/>
            <person name="Banfield J.F."/>
        </authorList>
    </citation>
    <scope>NUCLEOTIDE SEQUENCE [LARGE SCALE GENOMIC DNA]</scope>
</reference>
<evidence type="ECO:0000256" key="2">
    <source>
        <dbReference type="PIRSR" id="PIRSR004789-51"/>
    </source>
</evidence>
<dbReference type="PANTHER" id="PTHR36303">
    <property type="entry name" value="2',3'-CYCLIC-NUCLEOTIDE 2'-PHOSPHODIESTERASE"/>
    <property type="match status" value="1"/>
</dbReference>
<feature type="binding site" evidence="2">
    <location>
        <position position="178"/>
    </location>
    <ligand>
        <name>Fe cation</name>
        <dbReference type="ChEBI" id="CHEBI:24875"/>
        <label>1</label>
    </ligand>
</feature>
<dbReference type="InterPro" id="IPR005235">
    <property type="entry name" value="YmdB-like"/>
</dbReference>
<dbReference type="Proteomes" id="UP000229030">
    <property type="component" value="Unassembled WGS sequence"/>
</dbReference>
<dbReference type="SUPFAM" id="SSF56300">
    <property type="entry name" value="Metallo-dependent phosphatases"/>
    <property type="match status" value="1"/>
</dbReference>
<organism evidence="3 4">
    <name type="scientific">bacterium (Candidatus Gribaldobacteria) CG02_land_8_20_14_3_00_41_15</name>
    <dbReference type="NCBI Taxonomy" id="2014270"/>
    <lineage>
        <taxon>Bacteria</taxon>
        <taxon>Candidatus Gribaldobacteria</taxon>
    </lineage>
</organism>
<dbReference type="AlphaFoldDB" id="A0A2M7DDM4"/>
<evidence type="ECO:0000256" key="1">
    <source>
        <dbReference type="PIRSR" id="PIRSR004789-50"/>
    </source>
</evidence>
<feature type="binding site" evidence="2">
    <location>
        <position position="40"/>
    </location>
    <ligand>
        <name>Fe cation</name>
        <dbReference type="ChEBI" id="CHEBI:24875"/>
        <label>2</label>
    </ligand>
</feature>
<evidence type="ECO:0000313" key="4">
    <source>
        <dbReference type="Proteomes" id="UP000229030"/>
    </source>
</evidence>
<name>A0A2M7DDM4_9BACT</name>
<dbReference type="GO" id="GO:0046872">
    <property type="term" value="F:metal ion binding"/>
    <property type="evidence" value="ECO:0007669"/>
    <property type="project" value="UniProtKB-KW"/>
</dbReference>
<evidence type="ECO:0000313" key="3">
    <source>
        <dbReference type="EMBL" id="PIV46963.1"/>
    </source>
</evidence>
<dbReference type="PANTHER" id="PTHR36303:SF1">
    <property type="entry name" value="2',3'-CYCLIC-NUCLEOTIDE 2'-PHOSPHODIESTERASE"/>
    <property type="match status" value="1"/>
</dbReference>
<feature type="binding site" evidence="2">
    <location>
        <position position="9"/>
    </location>
    <ligand>
        <name>Fe cation</name>
        <dbReference type="ChEBI" id="CHEBI:24875"/>
        <label>1</label>
    </ligand>
</feature>
<dbReference type="EMBL" id="PETV01000068">
    <property type="protein sequence ID" value="PIV46963.1"/>
    <property type="molecule type" value="Genomic_DNA"/>
</dbReference>
<dbReference type="Pfam" id="PF13277">
    <property type="entry name" value="YmdB"/>
    <property type="match status" value="1"/>
</dbReference>
<sequence length="262" mass="28429">MLNILFIGDINGKIGREAVKLILPKLKKELKIDLVIANGENLAHGKGINETSVKEMLTAGLDWLTNGDHAFANKLEVYDRNLPILRPANYSSEAPGQGYTLINVGNYKILLINLIGRVFMPMDYDCPFSKLEEILAKFANKNISAIIIDIHAEATSEKVAFSHFADGKVSAIIGTHTHVLTADAKISPAGTAYITDVGMTGLADGVIGVDKESIIKTFLTQIKSPHVLPEKGQAIFNAVTIAIDPATKQAKKIEPIIKFIDI</sequence>
<feature type="binding site" evidence="2">
    <location>
        <position position="151"/>
    </location>
    <ligand>
        <name>Fe cation</name>
        <dbReference type="ChEBI" id="CHEBI:24875"/>
        <label>2</label>
    </ligand>
</feature>
<dbReference type="NCBIfam" id="TIGR00282">
    <property type="entry name" value="TIGR00282 family metallophosphoesterase"/>
    <property type="match status" value="1"/>
</dbReference>